<accession>A0A538TWM3</accession>
<comment type="caution">
    <text evidence="1">The sequence shown here is derived from an EMBL/GenBank/DDBJ whole genome shotgun (WGS) entry which is preliminary data.</text>
</comment>
<proteinExistence type="predicted"/>
<name>A0A538TWM3_UNCEI</name>
<dbReference type="Proteomes" id="UP000316609">
    <property type="component" value="Unassembled WGS sequence"/>
</dbReference>
<reference evidence="1 2" key="1">
    <citation type="journal article" date="2019" name="Nat. Microbiol.">
        <title>Mediterranean grassland soil C-N compound turnover is dependent on rainfall and depth, and is mediated by genomically divergent microorganisms.</title>
        <authorList>
            <person name="Diamond S."/>
            <person name="Andeer P.F."/>
            <person name="Li Z."/>
            <person name="Crits-Christoph A."/>
            <person name="Burstein D."/>
            <person name="Anantharaman K."/>
            <person name="Lane K.R."/>
            <person name="Thomas B.C."/>
            <person name="Pan C."/>
            <person name="Northen T.R."/>
            <person name="Banfield J.F."/>
        </authorList>
    </citation>
    <scope>NUCLEOTIDE SEQUENCE [LARGE SCALE GENOMIC DNA]</scope>
    <source>
        <strain evidence="1">WS_8</strain>
    </source>
</reference>
<gene>
    <name evidence="1" type="ORF">E6K78_02675</name>
</gene>
<organism evidence="1 2">
    <name type="scientific">Eiseniibacteriota bacterium</name>
    <dbReference type="NCBI Taxonomy" id="2212470"/>
    <lineage>
        <taxon>Bacteria</taxon>
        <taxon>Candidatus Eiseniibacteriota</taxon>
    </lineage>
</organism>
<sequence length="184" mass="20263">MVLDEQATFPLAVRLREQGATIADVFSFVSGLYFRGKLAYAREYARTHSVRHGVLVIVPGMGLAPPETVITLADLRAIATIGVEPEEPRFREPLERDAAALAMQLSEADRVVLLGSIATGKYVDVLGRHLGARLHFPLEFVGRGDMSRGGLMLRCVGGGRELEYSRVDGAVRRGQRPPRLERIR</sequence>
<evidence type="ECO:0000313" key="2">
    <source>
        <dbReference type="Proteomes" id="UP000316609"/>
    </source>
</evidence>
<evidence type="ECO:0000313" key="1">
    <source>
        <dbReference type="EMBL" id="TMQ68026.1"/>
    </source>
</evidence>
<dbReference type="EMBL" id="VBOY01000019">
    <property type="protein sequence ID" value="TMQ68026.1"/>
    <property type="molecule type" value="Genomic_DNA"/>
</dbReference>
<protein>
    <submittedName>
        <fullName evidence="1">Uncharacterized protein</fullName>
    </submittedName>
</protein>
<dbReference type="AlphaFoldDB" id="A0A538TWM3"/>